<dbReference type="GO" id="GO:0005786">
    <property type="term" value="C:signal recognition particle, endoplasmic reticulum targeting"/>
    <property type="evidence" value="ECO:0007669"/>
    <property type="project" value="UniProtKB-KW"/>
</dbReference>
<protein>
    <recommendedName>
        <fullName evidence="13">Signal recognition particle 19 kDa protein</fullName>
    </recommendedName>
</protein>
<feature type="compositionally biased region" description="Basic residues" evidence="10">
    <location>
        <begin position="147"/>
        <end position="157"/>
    </location>
</feature>
<keyword evidence="4" id="KW-0963">Cytoplasm</keyword>
<evidence type="ECO:0000256" key="5">
    <source>
        <dbReference type="ARBA" id="ARBA00022884"/>
    </source>
</evidence>
<keyword evidence="12" id="KW-1185">Reference proteome</keyword>
<feature type="compositionally biased region" description="Polar residues" evidence="10">
    <location>
        <begin position="134"/>
        <end position="146"/>
    </location>
</feature>
<dbReference type="Gene3D" id="3.30.56.30">
    <property type="entry name" value="Signal recognition particle, SRP19-like subunit"/>
    <property type="match status" value="1"/>
</dbReference>
<evidence type="ECO:0000256" key="6">
    <source>
        <dbReference type="ARBA" id="ARBA00023135"/>
    </source>
</evidence>
<keyword evidence="8" id="KW-0687">Ribonucleoprotein</keyword>
<dbReference type="FunFam" id="3.30.56.30:FF:000002">
    <property type="entry name" value="Signal recognition particle 19kDa"/>
    <property type="match status" value="1"/>
</dbReference>
<dbReference type="SUPFAM" id="SSF69695">
    <property type="entry name" value="SRP19"/>
    <property type="match status" value="1"/>
</dbReference>
<proteinExistence type="inferred from homology"/>
<evidence type="ECO:0000256" key="3">
    <source>
        <dbReference type="ARBA" id="ARBA00008910"/>
    </source>
</evidence>
<evidence type="ECO:0000256" key="1">
    <source>
        <dbReference type="ARBA" id="ARBA00004496"/>
    </source>
</evidence>
<evidence type="ECO:0000313" key="12">
    <source>
        <dbReference type="Proteomes" id="UP001153620"/>
    </source>
</evidence>
<comment type="similarity">
    <text evidence="3">Belongs to the SRP19 family.</text>
</comment>
<keyword evidence="6" id="KW-0733">Signal recognition particle</keyword>
<dbReference type="PANTHER" id="PTHR17453">
    <property type="entry name" value="SIGNAL RECOGNITION PARTICLE 19 KD PROTEIN"/>
    <property type="match status" value="1"/>
</dbReference>
<evidence type="ECO:0000256" key="10">
    <source>
        <dbReference type="SAM" id="MobiDB-lite"/>
    </source>
</evidence>
<reference evidence="11" key="1">
    <citation type="submission" date="2022-01" db="EMBL/GenBank/DDBJ databases">
        <authorList>
            <person name="King R."/>
        </authorList>
    </citation>
    <scope>NUCLEOTIDE SEQUENCE</scope>
</reference>
<name>A0A9N9RS94_9DIPT</name>
<dbReference type="InterPro" id="IPR036521">
    <property type="entry name" value="SRP19-like_sf"/>
</dbReference>
<comment type="function">
    <text evidence="9">Component of the signal recognition particle (SRP) complex, a ribonucleoprotein complex that mediates the cotranslational targeting of secretory and membrane proteins to the endoplasmic reticulum (ER). Binds directly to 7SL RNA. Mediates binding of SRP54 to the SRP complex.</text>
</comment>
<accession>A0A9N9RS94</accession>
<keyword evidence="5" id="KW-0694">RNA-binding</keyword>
<keyword evidence="7" id="KW-0539">Nucleus</keyword>
<dbReference type="Pfam" id="PF01922">
    <property type="entry name" value="SRP19"/>
    <property type="match status" value="1"/>
</dbReference>
<gene>
    <name evidence="11" type="ORF">CHIRRI_LOCUS4444</name>
</gene>
<evidence type="ECO:0008006" key="13">
    <source>
        <dbReference type="Google" id="ProtNLM"/>
    </source>
</evidence>
<comment type="subcellular location">
    <subcellularLocation>
        <location evidence="1">Cytoplasm</location>
    </subcellularLocation>
    <subcellularLocation>
        <location evidence="2">Nucleus</location>
        <location evidence="2">Nucleolus</location>
    </subcellularLocation>
</comment>
<evidence type="ECO:0000256" key="8">
    <source>
        <dbReference type="ARBA" id="ARBA00023274"/>
    </source>
</evidence>
<evidence type="ECO:0000256" key="2">
    <source>
        <dbReference type="ARBA" id="ARBA00004604"/>
    </source>
</evidence>
<dbReference type="AlphaFoldDB" id="A0A9N9RS94"/>
<sequence length="157" mass="17853">MAQAAYQPVPFSPTMKHSDRERFICIYPAYIDAKKTVKEGRKIPKSLCIENPSYQEIKDVLSVTNLNCVIENKIYPRERSKELLHRGRIRLQIKHDDGTPINPDFSKRIQILKYVATTIPQLKTRIANPKGEQPQASSSTQPQHQAGSKKGKGKKGR</sequence>
<dbReference type="InterPro" id="IPR002778">
    <property type="entry name" value="Signal_recog_particle_SRP19"/>
</dbReference>
<reference evidence="11" key="2">
    <citation type="submission" date="2022-10" db="EMBL/GenBank/DDBJ databases">
        <authorList>
            <consortium name="ENA_rothamsted_submissions"/>
            <consortium name="culmorum"/>
            <person name="King R."/>
        </authorList>
    </citation>
    <scope>NUCLEOTIDE SEQUENCE</scope>
</reference>
<dbReference type="GO" id="GO:0005730">
    <property type="term" value="C:nucleolus"/>
    <property type="evidence" value="ECO:0007669"/>
    <property type="project" value="UniProtKB-SubCell"/>
</dbReference>
<feature type="region of interest" description="Disordered" evidence="10">
    <location>
        <begin position="124"/>
        <end position="157"/>
    </location>
</feature>
<dbReference type="PANTHER" id="PTHR17453:SF0">
    <property type="entry name" value="SIGNAL RECOGNITION PARTICLE 19 KDA PROTEIN"/>
    <property type="match status" value="1"/>
</dbReference>
<dbReference type="OrthoDB" id="2190947at2759"/>
<dbReference type="EMBL" id="OU895877">
    <property type="protein sequence ID" value="CAG9801518.1"/>
    <property type="molecule type" value="Genomic_DNA"/>
</dbReference>
<dbReference type="GO" id="GO:0006617">
    <property type="term" value="P:SRP-dependent cotranslational protein targeting to membrane, signal sequence recognition"/>
    <property type="evidence" value="ECO:0007669"/>
    <property type="project" value="TreeGrafter"/>
</dbReference>
<dbReference type="Proteomes" id="UP001153620">
    <property type="component" value="Chromosome 1"/>
</dbReference>
<evidence type="ECO:0000313" key="11">
    <source>
        <dbReference type="EMBL" id="CAG9801518.1"/>
    </source>
</evidence>
<evidence type="ECO:0000256" key="7">
    <source>
        <dbReference type="ARBA" id="ARBA00023242"/>
    </source>
</evidence>
<evidence type="ECO:0000256" key="9">
    <source>
        <dbReference type="ARBA" id="ARBA00045518"/>
    </source>
</evidence>
<evidence type="ECO:0000256" key="4">
    <source>
        <dbReference type="ARBA" id="ARBA00022490"/>
    </source>
</evidence>
<dbReference type="GO" id="GO:0008312">
    <property type="term" value="F:7S RNA binding"/>
    <property type="evidence" value="ECO:0007669"/>
    <property type="project" value="InterPro"/>
</dbReference>
<organism evidence="11 12">
    <name type="scientific">Chironomus riparius</name>
    <dbReference type="NCBI Taxonomy" id="315576"/>
    <lineage>
        <taxon>Eukaryota</taxon>
        <taxon>Metazoa</taxon>
        <taxon>Ecdysozoa</taxon>
        <taxon>Arthropoda</taxon>
        <taxon>Hexapoda</taxon>
        <taxon>Insecta</taxon>
        <taxon>Pterygota</taxon>
        <taxon>Neoptera</taxon>
        <taxon>Endopterygota</taxon>
        <taxon>Diptera</taxon>
        <taxon>Nematocera</taxon>
        <taxon>Chironomoidea</taxon>
        <taxon>Chironomidae</taxon>
        <taxon>Chironominae</taxon>
        <taxon>Chironomus</taxon>
    </lineage>
</organism>